<dbReference type="Proteomes" id="UP000024635">
    <property type="component" value="Unassembled WGS sequence"/>
</dbReference>
<dbReference type="OrthoDB" id="5840481at2759"/>
<keyword evidence="2" id="KW-1133">Transmembrane helix</keyword>
<evidence type="ECO:0000256" key="3">
    <source>
        <dbReference type="SAM" id="SignalP"/>
    </source>
</evidence>
<feature type="chain" id="PRO_5001486256" evidence="3">
    <location>
        <begin position="18"/>
        <end position="336"/>
    </location>
</feature>
<keyword evidence="2" id="KW-0472">Membrane</keyword>
<sequence>MYPVIAVVPLFFASGLARIIEERAPKVDPLTLDNTISEIVETSMDQMRLRLRQAIYTLALKKNPRFSHPDSGILGKYEEWLLDQFIAQITGAFANAGSTPISREREDATTAPRVAPPLHELTPPTDMGPDSHRMTIALETFTTEPLNYQHRKLITADDLRMMDSPAHSSENPMQSHRRGAKIPQGTSVYGEAQRSIARAIARPRLWPARDTGTGENGAGEQWLLPLQKTTSLLFRLPLWQLLLATLSFASFIIVISTLIICMRERRRKIAFPKRTSLPFTLSGVHSIPDSTNTPESFLQRLGQLQRTETVVRERDDTEIWLHPSASRTSRTAFPEV</sequence>
<protein>
    <submittedName>
        <fullName evidence="4">Uncharacterized protein</fullName>
    </submittedName>
</protein>
<feature type="signal peptide" evidence="3">
    <location>
        <begin position="1"/>
        <end position="17"/>
    </location>
</feature>
<gene>
    <name evidence="4" type="primary">Acey_s0253.g256</name>
    <name evidence="4" type="ORF">Y032_0253g256</name>
</gene>
<reference evidence="5" key="1">
    <citation type="journal article" date="2015" name="Nat. Genet.">
        <title>The genome and transcriptome of the zoonotic hookworm Ancylostoma ceylanicum identify infection-specific gene families.</title>
        <authorList>
            <person name="Schwarz E.M."/>
            <person name="Hu Y."/>
            <person name="Antoshechkin I."/>
            <person name="Miller M.M."/>
            <person name="Sternberg P.W."/>
            <person name="Aroian R.V."/>
        </authorList>
    </citation>
    <scope>NUCLEOTIDE SEQUENCE</scope>
    <source>
        <strain evidence="5">HY135</strain>
    </source>
</reference>
<name>A0A016SBH3_9BILA</name>
<accession>A0A016SBH3</accession>
<feature type="transmembrane region" description="Helical" evidence="2">
    <location>
        <begin position="238"/>
        <end position="261"/>
    </location>
</feature>
<keyword evidence="2" id="KW-0812">Transmembrane</keyword>
<dbReference type="AlphaFoldDB" id="A0A016SBH3"/>
<evidence type="ECO:0000313" key="5">
    <source>
        <dbReference type="Proteomes" id="UP000024635"/>
    </source>
</evidence>
<dbReference type="EMBL" id="JARK01001589">
    <property type="protein sequence ID" value="EYB88018.1"/>
    <property type="molecule type" value="Genomic_DNA"/>
</dbReference>
<evidence type="ECO:0000256" key="1">
    <source>
        <dbReference type="SAM" id="MobiDB-lite"/>
    </source>
</evidence>
<keyword evidence="3" id="KW-0732">Signal</keyword>
<organism evidence="4 5">
    <name type="scientific">Ancylostoma ceylanicum</name>
    <dbReference type="NCBI Taxonomy" id="53326"/>
    <lineage>
        <taxon>Eukaryota</taxon>
        <taxon>Metazoa</taxon>
        <taxon>Ecdysozoa</taxon>
        <taxon>Nematoda</taxon>
        <taxon>Chromadorea</taxon>
        <taxon>Rhabditida</taxon>
        <taxon>Rhabditina</taxon>
        <taxon>Rhabditomorpha</taxon>
        <taxon>Strongyloidea</taxon>
        <taxon>Ancylostomatidae</taxon>
        <taxon>Ancylostomatinae</taxon>
        <taxon>Ancylostoma</taxon>
    </lineage>
</organism>
<comment type="caution">
    <text evidence="4">The sequence shown here is derived from an EMBL/GenBank/DDBJ whole genome shotgun (WGS) entry which is preliminary data.</text>
</comment>
<evidence type="ECO:0000256" key="2">
    <source>
        <dbReference type="SAM" id="Phobius"/>
    </source>
</evidence>
<keyword evidence="5" id="KW-1185">Reference proteome</keyword>
<proteinExistence type="predicted"/>
<evidence type="ECO:0000313" key="4">
    <source>
        <dbReference type="EMBL" id="EYB88018.1"/>
    </source>
</evidence>
<feature type="region of interest" description="Disordered" evidence="1">
    <location>
        <begin position="97"/>
        <end position="130"/>
    </location>
</feature>